<dbReference type="InterPro" id="IPR035979">
    <property type="entry name" value="RBD_domain_sf"/>
</dbReference>
<reference evidence="1 3" key="2">
    <citation type="journal article" date="2013" name="Nature">
        <title>Insights into bilaterian evolution from three spiralian genomes.</title>
        <authorList>
            <person name="Simakov O."/>
            <person name="Marletaz F."/>
            <person name="Cho S.J."/>
            <person name="Edsinger-Gonzales E."/>
            <person name="Havlak P."/>
            <person name="Hellsten U."/>
            <person name="Kuo D.H."/>
            <person name="Larsson T."/>
            <person name="Lv J."/>
            <person name="Arendt D."/>
            <person name="Savage R."/>
            <person name="Osoegawa K."/>
            <person name="de Jong P."/>
            <person name="Grimwood J."/>
            <person name="Chapman J.A."/>
            <person name="Shapiro H."/>
            <person name="Aerts A."/>
            <person name="Otillar R.P."/>
            <person name="Terry A.Y."/>
            <person name="Boore J.L."/>
            <person name="Grigoriev I.V."/>
            <person name="Lindberg D.R."/>
            <person name="Seaver E.C."/>
            <person name="Weisblat D.A."/>
            <person name="Putnam N.H."/>
            <person name="Rokhsar D.S."/>
        </authorList>
    </citation>
    <scope>NUCLEOTIDE SEQUENCE</scope>
    <source>
        <strain evidence="1 3">I ESC-2004</strain>
    </source>
</reference>
<dbReference type="OrthoDB" id="6161426at2759"/>
<gene>
    <name evidence="1" type="ORF">CAPTEDRAFT_195184</name>
</gene>
<keyword evidence="3" id="KW-1185">Reference proteome</keyword>
<name>R7UD74_CAPTE</name>
<dbReference type="HOGENOM" id="CLU_347907_0_0_1"/>
<dbReference type="SUPFAM" id="SSF54928">
    <property type="entry name" value="RNA-binding domain, RBD"/>
    <property type="match status" value="1"/>
</dbReference>
<reference evidence="2" key="3">
    <citation type="submission" date="2015-06" db="UniProtKB">
        <authorList>
            <consortium name="EnsemblMetazoa"/>
        </authorList>
    </citation>
    <scope>IDENTIFICATION</scope>
</reference>
<dbReference type="AlphaFoldDB" id="R7UD74"/>
<evidence type="ECO:0000313" key="3">
    <source>
        <dbReference type="Proteomes" id="UP000014760"/>
    </source>
</evidence>
<dbReference type="PANTHER" id="PTHR15225">
    <property type="entry name" value="INTERFERON-INDUCED PROTEIN 35/NMI N-MYC/STAT INTERACTING PROTEIN"/>
    <property type="match status" value="1"/>
</dbReference>
<dbReference type="EMBL" id="KB304715">
    <property type="protein sequence ID" value="ELU01753.1"/>
    <property type="molecule type" value="Genomic_DNA"/>
</dbReference>
<sequence length="811" mass="91985">MGQSHSVFFRRVTVQSKSGYIKKDNIEQLFSDRSKSGGGPIEEIELRSDNKTALITYKYKYDAERVLTNDTISHKDTIYLISQPEYSAIQLSNIPTGMTQETIVLLLEKHHSSPLSSCPLIDIQTEEHKANIVFGRLEEALKMVALKTIAHKGISMPMKHVLLSSDNPIFKQKMTEETVASGEASNDISKQVVVFGPDDNCNEDMMRILFESKHRSGGGAIQYIHIDKDTNTALITFYYQSDADEVLNKWQIVFMDKIYRMRKPSHLGSKTQTAKQSTFDLSAHPDIKIDQSEAQVQFGKVAGMEGPSEEELRHELKFKRNMFGGCETTAVNIDRENHTALITYRSQSDARKAYIQLKKTGTTLSGTSLALSILEPLHHFPRSHAVEVVNLNSAASPDASKQMLTQYFGTLKTRFGGPITSIYLREDRKSAVICFTSHEDFKFNRNIFSAAARVSEKKSHWLTNRRVHVKKIRLQPSPHLFRGPVERNLVLLFWSSCTASSSVDSDTIRQFVADASAKVDLLQVVFAAVPGKALLVFKQEPDFRSLRCHCLRYPMLDLSVQVQRVPESRSIRVFDCSSMLFLRLYFESQKVSGGGEIEKLETLDGSAIITFKEKQTLDRILARKHKFENGQKMEISKYFPCIGVPAVRSNGAKINRPRDITVHIDNRPVFDFITHSCRGQEIELKLRCFDCKITEKGTQNADLILQCTLDENRDDFATASREWEEAVKTEITKIIAKLASTKITIASKFWAEFQVDFSQRLDKIDPNMLSVKFCESDLSCTIAGVKRNLDICQNELNQTLRKLMTRSEKHQ</sequence>
<dbReference type="InterPro" id="IPR012677">
    <property type="entry name" value="Nucleotide-bd_a/b_plait_sf"/>
</dbReference>
<dbReference type="Proteomes" id="UP000014760">
    <property type="component" value="Unassembled WGS sequence"/>
</dbReference>
<evidence type="ECO:0000313" key="2">
    <source>
        <dbReference type="EnsemblMetazoa" id="CapteP195184"/>
    </source>
</evidence>
<dbReference type="PANTHER" id="PTHR15225:SF8">
    <property type="entry name" value="RNA-BINDING PROTEIN 43"/>
    <property type="match status" value="1"/>
</dbReference>
<evidence type="ECO:0008006" key="4">
    <source>
        <dbReference type="Google" id="ProtNLM"/>
    </source>
</evidence>
<dbReference type="EnsemblMetazoa" id="CapteT195184">
    <property type="protein sequence ID" value="CapteP195184"/>
    <property type="gene ID" value="CapteG195184"/>
</dbReference>
<dbReference type="GO" id="GO:0003676">
    <property type="term" value="F:nucleic acid binding"/>
    <property type="evidence" value="ECO:0007669"/>
    <property type="project" value="InterPro"/>
</dbReference>
<protein>
    <recommendedName>
        <fullName evidence="4">RRM domain-containing protein</fullName>
    </recommendedName>
</protein>
<proteinExistence type="predicted"/>
<accession>R7UD74</accession>
<evidence type="ECO:0000313" key="1">
    <source>
        <dbReference type="EMBL" id="ELU01753.1"/>
    </source>
</evidence>
<organism evidence="1">
    <name type="scientific">Capitella teleta</name>
    <name type="common">Polychaete worm</name>
    <dbReference type="NCBI Taxonomy" id="283909"/>
    <lineage>
        <taxon>Eukaryota</taxon>
        <taxon>Metazoa</taxon>
        <taxon>Spiralia</taxon>
        <taxon>Lophotrochozoa</taxon>
        <taxon>Annelida</taxon>
        <taxon>Polychaeta</taxon>
        <taxon>Sedentaria</taxon>
        <taxon>Scolecida</taxon>
        <taxon>Capitellidae</taxon>
        <taxon>Capitella</taxon>
    </lineage>
</organism>
<dbReference type="Pfam" id="PF23085">
    <property type="entry name" value="RRM_PARP14_3"/>
    <property type="match status" value="3"/>
</dbReference>
<dbReference type="Gene3D" id="3.30.70.330">
    <property type="match status" value="4"/>
</dbReference>
<reference evidence="3" key="1">
    <citation type="submission" date="2012-12" db="EMBL/GenBank/DDBJ databases">
        <authorList>
            <person name="Hellsten U."/>
            <person name="Grimwood J."/>
            <person name="Chapman J.A."/>
            <person name="Shapiro H."/>
            <person name="Aerts A."/>
            <person name="Otillar R.P."/>
            <person name="Terry A.Y."/>
            <person name="Boore J.L."/>
            <person name="Simakov O."/>
            <person name="Marletaz F."/>
            <person name="Cho S.-J."/>
            <person name="Edsinger-Gonzales E."/>
            <person name="Havlak P."/>
            <person name="Kuo D.-H."/>
            <person name="Larsson T."/>
            <person name="Lv J."/>
            <person name="Arendt D."/>
            <person name="Savage R."/>
            <person name="Osoegawa K."/>
            <person name="de Jong P."/>
            <person name="Lindberg D.R."/>
            <person name="Seaver E.C."/>
            <person name="Weisblat D.A."/>
            <person name="Putnam N.H."/>
            <person name="Grigoriev I.V."/>
            <person name="Rokhsar D.S."/>
        </authorList>
    </citation>
    <scope>NUCLEOTIDE SEQUENCE</scope>
    <source>
        <strain evidence="3">I ESC-2004</strain>
    </source>
</reference>
<dbReference type="EMBL" id="AMQN01009148">
    <property type="status" value="NOT_ANNOTATED_CDS"/>
    <property type="molecule type" value="Genomic_DNA"/>
</dbReference>